<comment type="similarity">
    <text evidence="2">Belongs to the COMM domain-containing protein 3 family.</text>
</comment>
<dbReference type="AlphaFoldDB" id="A0A7M5WI82"/>
<dbReference type="PROSITE" id="PS51269">
    <property type="entry name" value="COMM"/>
    <property type="match status" value="1"/>
</dbReference>
<feature type="domain" description="COMM" evidence="3">
    <location>
        <begin position="123"/>
        <end position="191"/>
    </location>
</feature>
<organism evidence="4 5">
    <name type="scientific">Clytia hemisphaerica</name>
    <dbReference type="NCBI Taxonomy" id="252671"/>
    <lineage>
        <taxon>Eukaryota</taxon>
        <taxon>Metazoa</taxon>
        <taxon>Cnidaria</taxon>
        <taxon>Hydrozoa</taxon>
        <taxon>Hydroidolina</taxon>
        <taxon>Leptothecata</taxon>
        <taxon>Obeliida</taxon>
        <taxon>Clytiidae</taxon>
        <taxon>Clytia</taxon>
    </lineage>
</organism>
<dbReference type="PANTHER" id="PTHR31159:SF1">
    <property type="entry name" value="COMM DOMAIN-CONTAINING PROTEIN 3"/>
    <property type="match status" value="1"/>
</dbReference>
<dbReference type="PANTHER" id="PTHR31159">
    <property type="entry name" value="COMM DOMAIN-CONTAINING PROTEIN 3"/>
    <property type="match status" value="1"/>
</dbReference>
<dbReference type="InterPro" id="IPR037355">
    <property type="entry name" value="COMMD3"/>
</dbReference>
<sequence length="193" mass="22012">MDLNLNVLEGLKLVGDIVNVPDKPFESLVNLTYSCLSNKEPIEPNEFNSLQGVDSSVAKQAFYGLNTLIVEAARKNIEEAEIRSLLEECKWPNDRQDPLLDKIKVIRRELQMNLVRTDSSYPYIFDVDWRVDYCIKSNQVEKLNDSSYMVSLKTQEPNNKEGNVEFFCSVDQLQDLVSKLKDASKTLEKASQG</sequence>
<dbReference type="OrthoDB" id="1917519at2759"/>
<keyword evidence="5" id="KW-1185">Reference proteome</keyword>
<dbReference type="RefSeq" id="XP_066912247.1">
    <property type="nucleotide sequence ID" value="XM_067056146.1"/>
</dbReference>
<proteinExistence type="inferred from homology"/>
<accession>A0A7M5WI82</accession>
<reference evidence="4" key="1">
    <citation type="submission" date="2021-01" db="UniProtKB">
        <authorList>
            <consortium name="EnsemblMetazoa"/>
        </authorList>
    </citation>
    <scope>IDENTIFICATION</scope>
</reference>
<protein>
    <recommendedName>
        <fullName evidence="1">COMM domain-containing protein 3</fullName>
    </recommendedName>
</protein>
<evidence type="ECO:0000259" key="3">
    <source>
        <dbReference type="PROSITE" id="PS51269"/>
    </source>
</evidence>
<dbReference type="Pfam" id="PF21672">
    <property type="entry name" value="COMM_HN"/>
    <property type="match status" value="1"/>
</dbReference>
<dbReference type="GeneID" id="136799440"/>
<dbReference type="EnsemblMetazoa" id="CLYHEMT001004.1">
    <property type="protein sequence ID" value="CLYHEMP001004.1"/>
    <property type="gene ID" value="CLYHEMG001004"/>
</dbReference>
<evidence type="ECO:0000256" key="1">
    <source>
        <dbReference type="ARBA" id="ARBA00016548"/>
    </source>
</evidence>
<dbReference type="InterPro" id="IPR017920">
    <property type="entry name" value="COMM"/>
</dbReference>
<dbReference type="GO" id="GO:0006814">
    <property type="term" value="P:sodium ion transport"/>
    <property type="evidence" value="ECO:0007669"/>
    <property type="project" value="InterPro"/>
</dbReference>
<name>A0A7M5WI82_9CNID</name>
<evidence type="ECO:0000256" key="2">
    <source>
        <dbReference type="ARBA" id="ARBA00093469"/>
    </source>
</evidence>
<dbReference type="Proteomes" id="UP000594262">
    <property type="component" value="Unplaced"/>
</dbReference>
<dbReference type="Pfam" id="PF07258">
    <property type="entry name" value="COMM_domain"/>
    <property type="match status" value="1"/>
</dbReference>
<evidence type="ECO:0000313" key="5">
    <source>
        <dbReference type="Proteomes" id="UP000594262"/>
    </source>
</evidence>
<evidence type="ECO:0000313" key="4">
    <source>
        <dbReference type="EnsemblMetazoa" id="CLYHEMP001004.1"/>
    </source>
</evidence>